<protein>
    <recommendedName>
        <fullName evidence="2">Neprosin PEP catalytic domain-containing protein</fullName>
    </recommendedName>
</protein>
<evidence type="ECO:0000259" key="2">
    <source>
        <dbReference type="PROSITE" id="PS52045"/>
    </source>
</evidence>
<name>A0AAV9EK93_ACOCL</name>
<evidence type="ECO:0000256" key="1">
    <source>
        <dbReference type="SAM" id="SignalP"/>
    </source>
</evidence>
<keyword evidence="4" id="KW-1185">Reference proteome</keyword>
<feature type="domain" description="Neprosin PEP catalytic" evidence="2">
    <location>
        <begin position="315"/>
        <end position="504"/>
    </location>
</feature>
<organism evidence="3 4">
    <name type="scientific">Acorus calamus</name>
    <name type="common">Sweet flag</name>
    <dbReference type="NCBI Taxonomy" id="4465"/>
    <lineage>
        <taxon>Eukaryota</taxon>
        <taxon>Viridiplantae</taxon>
        <taxon>Streptophyta</taxon>
        <taxon>Embryophyta</taxon>
        <taxon>Tracheophyta</taxon>
        <taxon>Spermatophyta</taxon>
        <taxon>Magnoliopsida</taxon>
        <taxon>Liliopsida</taxon>
        <taxon>Acoraceae</taxon>
        <taxon>Acorus</taxon>
    </lineage>
</organism>
<proteinExistence type="predicted"/>
<gene>
    <name evidence="3" type="ORF">QJS10_CPA06g00939</name>
</gene>
<keyword evidence="1" id="KW-0732">Signal</keyword>
<dbReference type="AlphaFoldDB" id="A0AAV9EK93"/>
<feature type="signal peptide" evidence="1">
    <location>
        <begin position="1"/>
        <end position="21"/>
    </location>
</feature>
<dbReference type="PROSITE" id="PS52045">
    <property type="entry name" value="NEPROSIN_PEP_CD"/>
    <property type="match status" value="1"/>
</dbReference>
<dbReference type="Pfam" id="PF14365">
    <property type="entry name" value="Neprosin_AP"/>
    <property type="match status" value="1"/>
</dbReference>
<dbReference type="PANTHER" id="PTHR31589:SF24">
    <property type="entry name" value="OS07G0205500 PROTEIN"/>
    <property type="match status" value="1"/>
</dbReference>
<reference evidence="3" key="1">
    <citation type="journal article" date="2023" name="Nat. Commun.">
        <title>Diploid and tetraploid genomes of Acorus and the evolution of monocots.</title>
        <authorList>
            <person name="Ma L."/>
            <person name="Liu K.W."/>
            <person name="Li Z."/>
            <person name="Hsiao Y.Y."/>
            <person name="Qi Y."/>
            <person name="Fu T."/>
            <person name="Tang G.D."/>
            <person name="Zhang D."/>
            <person name="Sun W.H."/>
            <person name="Liu D.K."/>
            <person name="Li Y."/>
            <person name="Chen G.Z."/>
            <person name="Liu X.D."/>
            <person name="Liao X.Y."/>
            <person name="Jiang Y.T."/>
            <person name="Yu X."/>
            <person name="Hao Y."/>
            <person name="Huang J."/>
            <person name="Zhao X.W."/>
            <person name="Ke S."/>
            <person name="Chen Y.Y."/>
            <person name="Wu W.L."/>
            <person name="Hsu J.L."/>
            <person name="Lin Y.F."/>
            <person name="Huang M.D."/>
            <person name="Li C.Y."/>
            <person name="Huang L."/>
            <person name="Wang Z.W."/>
            <person name="Zhao X."/>
            <person name="Zhong W.Y."/>
            <person name="Peng D.H."/>
            <person name="Ahmad S."/>
            <person name="Lan S."/>
            <person name="Zhang J.S."/>
            <person name="Tsai W.C."/>
            <person name="Van de Peer Y."/>
            <person name="Liu Z.J."/>
        </authorList>
    </citation>
    <scope>NUCLEOTIDE SEQUENCE</scope>
    <source>
        <strain evidence="3">CP</strain>
    </source>
</reference>
<comment type="caution">
    <text evidence="3">The sequence shown here is derived from an EMBL/GenBank/DDBJ whole genome shotgun (WGS) entry which is preliminary data.</text>
</comment>
<dbReference type="InterPro" id="IPR004314">
    <property type="entry name" value="Neprosin"/>
</dbReference>
<evidence type="ECO:0000313" key="3">
    <source>
        <dbReference type="EMBL" id="KAK1313978.1"/>
    </source>
</evidence>
<dbReference type="EMBL" id="JAUJYO010000006">
    <property type="protein sequence ID" value="KAK1313978.1"/>
    <property type="molecule type" value="Genomic_DNA"/>
</dbReference>
<evidence type="ECO:0000313" key="4">
    <source>
        <dbReference type="Proteomes" id="UP001180020"/>
    </source>
</evidence>
<dbReference type="Proteomes" id="UP001180020">
    <property type="component" value="Unassembled WGS sequence"/>
</dbReference>
<dbReference type="PANTHER" id="PTHR31589">
    <property type="entry name" value="PROTEIN, PUTATIVE (DUF239)-RELATED-RELATED"/>
    <property type="match status" value="1"/>
</dbReference>
<reference evidence="3" key="2">
    <citation type="submission" date="2023-06" db="EMBL/GenBank/DDBJ databases">
        <authorList>
            <person name="Ma L."/>
            <person name="Liu K.-W."/>
            <person name="Li Z."/>
            <person name="Hsiao Y.-Y."/>
            <person name="Qi Y."/>
            <person name="Fu T."/>
            <person name="Tang G."/>
            <person name="Zhang D."/>
            <person name="Sun W.-H."/>
            <person name="Liu D.-K."/>
            <person name="Li Y."/>
            <person name="Chen G.-Z."/>
            <person name="Liu X.-D."/>
            <person name="Liao X.-Y."/>
            <person name="Jiang Y.-T."/>
            <person name="Yu X."/>
            <person name="Hao Y."/>
            <person name="Huang J."/>
            <person name="Zhao X.-W."/>
            <person name="Ke S."/>
            <person name="Chen Y.-Y."/>
            <person name="Wu W.-L."/>
            <person name="Hsu J.-L."/>
            <person name="Lin Y.-F."/>
            <person name="Huang M.-D."/>
            <person name="Li C.-Y."/>
            <person name="Huang L."/>
            <person name="Wang Z.-W."/>
            <person name="Zhao X."/>
            <person name="Zhong W.-Y."/>
            <person name="Peng D.-H."/>
            <person name="Ahmad S."/>
            <person name="Lan S."/>
            <person name="Zhang J.-S."/>
            <person name="Tsai W.-C."/>
            <person name="Van De Peer Y."/>
            <person name="Liu Z.-J."/>
        </authorList>
    </citation>
    <scope>NUCLEOTIDE SEQUENCE</scope>
    <source>
        <strain evidence="3">CP</strain>
        <tissue evidence="3">Leaves</tissue>
    </source>
</reference>
<dbReference type="Pfam" id="PF03080">
    <property type="entry name" value="Neprosin"/>
    <property type="match status" value="3"/>
</dbReference>
<dbReference type="InterPro" id="IPR053168">
    <property type="entry name" value="Glutamic_endopeptidase"/>
</dbReference>
<dbReference type="InterPro" id="IPR025521">
    <property type="entry name" value="Neprosin_propep"/>
</dbReference>
<feature type="chain" id="PRO_5044012598" description="Neprosin PEP catalytic domain-containing protein" evidence="1">
    <location>
        <begin position="22"/>
        <end position="504"/>
    </location>
</feature>
<sequence>MRGSIYGLLLIFMFLVDGVVGGKFWSQREIEIDEYLELHNKLAIKTVKDAGQRTWNDGPFYGAKGAINVWNVRVEPNEWSQSAIIVGNKDPSRQAFLEAGYSIHPTLYGDNKTRTYAYWTNNPVGYWPKSLFQNFVSCSIVRWGGAVLNQMAYIARTQTMNDARAVNFVTPEWVYSYMSKMSCYFAEPKWVPMWEGPVTMITMADFNGLVNIRKNINLLLILLALTNEVVGEITLSDQKEIQLNELLKNLNKPAVKTIKMEPSFAPKWEDTLKPTFEWTWQKSGSCPEGTVPIRRISRDDILRANSIESFGKKDVLGADGSVETAGLKPLTNPPSYGTKGAINVWNAHVEPGEWIQSALIVGNTKSEAHIFIEAGWSIHPVVFGDTKTLYAYWTGKDYLEIPRLALIHPDKKQSSWWLRVQGDNVGYWPDSIFRGFTNCSIVKWGGAVLDKKSGRKHNKTQMGSRKNHTRSGLFKRTAYISRAELMDEIGEFFTPTSVEPYYSN</sequence>
<accession>A0AAV9EK93</accession>